<dbReference type="InterPro" id="IPR038883">
    <property type="entry name" value="AN11006-like"/>
</dbReference>
<evidence type="ECO:0000313" key="1">
    <source>
        <dbReference type="EMBL" id="KAL2043904.1"/>
    </source>
</evidence>
<dbReference type="EMBL" id="JBEFKJ010000010">
    <property type="protein sequence ID" value="KAL2043904.1"/>
    <property type="molecule type" value="Genomic_DNA"/>
</dbReference>
<dbReference type="PANTHER" id="PTHR42085">
    <property type="entry name" value="F-BOX DOMAIN-CONTAINING PROTEIN"/>
    <property type="match status" value="1"/>
</dbReference>
<accession>A0ABR4ADJ5</accession>
<protein>
    <submittedName>
        <fullName evidence="1">Uncharacterized protein</fullName>
    </submittedName>
</protein>
<dbReference type="Proteomes" id="UP001590950">
    <property type="component" value="Unassembled WGS sequence"/>
</dbReference>
<organism evidence="1 2">
    <name type="scientific">Stereocaulon virgatum</name>
    <dbReference type="NCBI Taxonomy" id="373712"/>
    <lineage>
        <taxon>Eukaryota</taxon>
        <taxon>Fungi</taxon>
        <taxon>Dikarya</taxon>
        <taxon>Ascomycota</taxon>
        <taxon>Pezizomycotina</taxon>
        <taxon>Lecanoromycetes</taxon>
        <taxon>OSLEUM clade</taxon>
        <taxon>Lecanoromycetidae</taxon>
        <taxon>Lecanorales</taxon>
        <taxon>Lecanorineae</taxon>
        <taxon>Stereocaulaceae</taxon>
        <taxon>Stereocaulon</taxon>
    </lineage>
</organism>
<reference evidence="1 2" key="1">
    <citation type="submission" date="2024-09" db="EMBL/GenBank/DDBJ databases">
        <title>Rethinking Asexuality: The Enigmatic Case of Functional Sexual Genes in Lepraria (Stereocaulaceae).</title>
        <authorList>
            <person name="Doellman M."/>
            <person name="Sun Y."/>
            <person name="Barcenas-Pena A."/>
            <person name="Lumbsch H.T."/>
            <person name="Grewe F."/>
        </authorList>
    </citation>
    <scope>NUCLEOTIDE SEQUENCE [LARGE SCALE GENOMIC DNA]</scope>
    <source>
        <strain evidence="1 2">Mercado 3170</strain>
    </source>
</reference>
<sequence>MFSIGLNLAYKLPHVLQRQPRRSVAPSTTSHLFRIPRELRDEIYTYALVDPSGPIRDYKSVNDQRPNTDFISSHALLSTCRQIRTEAYNIYFGKNTFFFARYSHLDSFLKDLGQEGRLVITSLTLDIEHFFEGQYPIMRNPLEIPDSRERKLLFATSRNLVGCQKLRSINFVGHVPSSWATKLRLVMIFHKLCGLEEFNVDEELQFNGGLRPHRRFRILHVDQNDARNQHSNLQEIELVRNWLLQPHL</sequence>
<evidence type="ECO:0000313" key="2">
    <source>
        <dbReference type="Proteomes" id="UP001590950"/>
    </source>
</evidence>
<dbReference type="PANTHER" id="PTHR42085:SF1">
    <property type="entry name" value="F-BOX DOMAIN-CONTAINING PROTEIN"/>
    <property type="match status" value="1"/>
</dbReference>
<keyword evidence="2" id="KW-1185">Reference proteome</keyword>
<gene>
    <name evidence="1" type="ORF">N7G274_003424</name>
</gene>
<proteinExistence type="predicted"/>
<comment type="caution">
    <text evidence="1">The sequence shown here is derived from an EMBL/GenBank/DDBJ whole genome shotgun (WGS) entry which is preliminary data.</text>
</comment>
<name>A0ABR4ADJ5_9LECA</name>